<feature type="domain" description="Post-SET" evidence="17">
    <location>
        <begin position="228"/>
        <end position="244"/>
    </location>
</feature>
<dbReference type="PROSITE" id="PS50280">
    <property type="entry name" value="SET"/>
    <property type="match status" value="1"/>
</dbReference>
<dbReference type="SMART" id="SM00570">
    <property type="entry name" value="AWS"/>
    <property type="match status" value="1"/>
</dbReference>
<dbReference type="SMART" id="SM00508">
    <property type="entry name" value="PostSET"/>
    <property type="match status" value="1"/>
</dbReference>
<dbReference type="EMBL" id="CP059267">
    <property type="protein sequence ID" value="QLQ77956.1"/>
    <property type="molecule type" value="Genomic_DNA"/>
</dbReference>
<dbReference type="InterPro" id="IPR050777">
    <property type="entry name" value="SET2_Histone-Lys_MeTrsfase"/>
</dbReference>
<dbReference type="SUPFAM" id="SSF51045">
    <property type="entry name" value="WW domain"/>
    <property type="match status" value="1"/>
</dbReference>
<feature type="domain" description="SET" evidence="16">
    <location>
        <begin position="104"/>
        <end position="221"/>
    </location>
</feature>
<dbReference type="InterPro" id="IPR046341">
    <property type="entry name" value="SET_dom_sf"/>
</dbReference>
<evidence type="ECO:0000256" key="6">
    <source>
        <dbReference type="ARBA" id="ARBA00022491"/>
    </source>
</evidence>
<dbReference type="AlphaFoldDB" id="A0A7H9HKR9"/>
<evidence type="ECO:0000256" key="15">
    <source>
        <dbReference type="SAM" id="MobiDB-lite"/>
    </source>
</evidence>
<keyword evidence="20" id="KW-1185">Reference proteome</keyword>
<evidence type="ECO:0000256" key="3">
    <source>
        <dbReference type="ARBA" id="ARBA00012178"/>
    </source>
</evidence>
<evidence type="ECO:0000256" key="12">
    <source>
        <dbReference type="ARBA" id="ARBA00023242"/>
    </source>
</evidence>
<keyword evidence="9" id="KW-0949">S-adenosyl-L-methionine</keyword>
<evidence type="ECO:0000256" key="7">
    <source>
        <dbReference type="ARBA" id="ARBA00022603"/>
    </source>
</evidence>
<dbReference type="PANTHER" id="PTHR22884">
    <property type="entry name" value="SET DOMAIN PROTEINS"/>
    <property type="match status" value="1"/>
</dbReference>
<dbReference type="InterPro" id="IPR001214">
    <property type="entry name" value="SET_dom"/>
</dbReference>
<organism evidence="19 20">
    <name type="scientific">Torulaspora globosa</name>
    <dbReference type="NCBI Taxonomy" id="48254"/>
    <lineage>
        <taxon>Eukaryota</taxon>
        <taxon>Fungi</taxon>
        <taxon>Dikarya</taxon>
        <taxon>Ascomycota</taxon>
        <taxon>Saccharomycotina</taxon>
        <taxon>Saccharomycetes</taxon>
        <taxon>Saccharomycetales</taxon>
        <taxon>Saccharomycetaceae</taxon>
        <taxon>Torulaspora</taxon>
    </lineage>
</organism>
<keyword evidence="11" id="KW-0804">Transcription</keyword>
<evidence type="ECO:0000313" key="19">
    <source>
        <dbReference type="EMBL" id="QLQ77956.1"/>
    </source>
</evidence>
<dbReference type="GO" id="GO:0032259">
    <property type="term" value="P:methylation"/>
    <property type="evidence" value="ECO:0007669"/>
    <property type="project" value="UniProtKB-KW"/>
</dbReference>
<feature type="domain" description="AWS" evidence="18">
    <location>
        <begin position="47"/>
        <end position="102"/>
    </location>
</feature>
<dbReference type="GO" id="GO:0006355">
    <property type="term" value="P:regulation of DNA-templated transcription"/>
    <property type="evidence" value="ECO:0007669"/>
    <property type="project" value="InterPro"/>
</dbReference>
<keyword evidence="7" id="KW-0489">Methyltransferase</keyword>
<dbReference type="EC" id="2.1.1.359" evidence="3"/>
<dbReference type="InterPro" id="IPR025788">
    <property type="entry name" value="Set2_fungi"/>
</dbReference>
<dbReference type="Pfam" id="PF00856">
    <property type="entry name" value="SET"/>
    <property type="match status" value="1"/>
</dbReference>
<evidence type="ECO:0000313" key="20">
    <source>
        <dbReference type="Proteomes" id="UP000510647"/>
    </source>
</evidence>
<keyword evidence="6" id="KW-0678">Repressor</keyword>
<dbReference type="GO" id="GO:0005694">
    <property type="term" value="C:chromosome"/>
    <property type="evidence" value="ECO:0007669"/>
    <property type="project" value="UniProtKB-SubCell"/>
</dbReference>
<dbReference type="InterPro" id="IPR036020">
    <property type="entry name" value="WW_dom_sf"/>
</dbReference>
<dbReference type="Gene3D" id="1.10.1740.100">
    <property type="entry name" value="Set2, Rpb1 interacting domain"/>
    <property type="match status" value="1"/>
</dbReference>
<evidence type="ECO:0000256" key="11">
    <source>
        <dbReference type="ARBA" id="ARBA00023163"/>
    </source>
</evidence>
<dbReference type="FunFam" id="2.170.270.10:FF:000033">
    <property type="entry name" value="Histone-lysine N-methyltransferase"/>
    <property type="match status" value="1"/>
</dbReference>
<evidence type="ECO:0000256" key="9">
    <source>
        <dbReference type="ARBA" id="ARBA00022691"/>
    </source>
</evidence>
<dbReference type="InterPro" id="IPR044437">
    <property type="entry name" value="SETD2/Set2_SET"/>
</dbReference>
<keyword evidence="8" id="KW-0808">Transferase</keyword>
<evidence type="ECO:0000256" key="5">
    <source>
        <dbReference type="ARBA" id="ARBA00022454"/>
    </source>
</evidence>
<keyword evidence="5" id="KW-0158">Chromosome</keyword>
<name>A0A7H9HKR9_9SACH</name>
<evidence type="ECO:0000259" key="16">
    <source>
        <dbReference type="PROSITE" id="PS50280"/>
    </source>
</evidence>
<dbReference type="PROSITE" id="PS51215">
    <property type="entry name" value="AWS"/>
    <property type="match status" value="1"/>
</dbReference>
<evidence type="ECO:0000256" key="2">
    <source>
        <dbReference type="ARBA" id="ARBA00004286"/>
    </source>
</evidence>
<gene>
    <name evidence="19" type="ORF">HG537_0A02030</name>
</gene>
<dbReference type="Pfam" id="PF17907">
    <property type="entry name" value="AWS"/>
    <property type="match status" value="1"/>
</dbReference>
<proteinExistence type="predicted"/>
<dbReference type="GO" id="GO:0005634">
    <property type="term" value="C:nucleus"/>
    <property type="evidence" value="ECO:0007669"/>
    <property type="project" value="UniProtKB-SubCell"/>
</dbReference>
<evidence type="ECO:0000256" key="14">
    <source>
        <dbReference type="ARBA" id="ARBA00047545"/>
    </source>
</evidence>
<feature type="compositionally biased region" description="Basic and acidic residues" evidence="15">
    <location>
        <begin position="504"/>
        <end position="513"/>
    </location>
</feature>
<dbReference type="Pfam" id="PF18507">
    <property type="entry name" value="WW_1"/>
    <property type="match status" value="1"/>
</dbReference>
<evidence type="ECO:0000256" key="13">
    <source>
        <dbReference type="ARBA" id="ARBA00030091"/>
    </source>
</evidence>
<comment type="catalytic activity">
    <reaction evidence="14">
        <text>L-lysyl(36)-[histone H3] + 3 S-adenosyl-L-methionine = N(6),N(6),N(6)-trimethyl-L-lysyl(36)-[histone H3] + 3 S-adenosyl-L-homocysteine + 3 H(+)</text>
        <dbReference type="Rhea" id="RHEA:60324"/>
        <dbReference type="Rhea" id="RHEA-COMP:9785"/>
        <dbReference type="Rhea" id="RHEA-COMP:15536"/>
        <dbReference type="ChEBI" id="CHEBI:15378"/>
        <dbReference type="ChEBI" id="CHEBI:29969"/>
        <dbReference type="ChEBI" id="CHEBI:57856"/>
        <dbReference type="ChEBI" id="CHEBI:59789"/>
        <dbReference type="ChEBI" id="CHEBI:61961"/>
        <dbReference type="EC" id="2.1.1.359"/>
    </reaction>
</comment>
<dbReference type="Pfam" id="PF08236">
    <property type="entry name" value="SRI"/>
    <property type="match status" value="1"/>
</dbReference>
<dbReference type="InterPro" id="IPR001202">
    <property type="entry name" value="WW_dom"/>
</dbReference>
<reference evidence="19 20" key="1">
    <citation type="submission" date="2020-06" db="EMBL/GenBank/DDBJ databases">
        <title>The yeast mating-type switching endonuclease HO is a domesticated member of an unorthodox homing genetic element family.</title>
        <authorList>
            <person name="Coughlan A.Y."/>
            <person name="Lombardi L."/>
            <person name="Braun-Galleani S."/>
            <person name="Martos A.R."/>
            <person name="Galeote V."/>
            <person name="Bigey F."/>
            <person name="Dequin S."/>
            <person name="Byrne K.P."/>
            <person name="Wolfe K.H."/>
        </authorList>
    </citation>
    <scope>NUCLEOTIDE SEQUENCE [LARGE SCALE GENOMIC DNA]</scope>
    <source>
        <strain evidence="19 20">CBS2947</strain>
    </source>
</reference>
<dbReference type="InterPro" id="IPR006560">
    <property type="entry name" value="AWS_dom"/>
</dbReference>
<dbReference type="PROSITE" id="PS50868">
    <property type="entry name" value="POST_SET"/>
    <property type="match status" value="1"/>
</dbReference>
<protein>
    <recommendedName>
        <fullName evidence="4">Histone-lysine N-methyltransferase, H3 lysine-36 specific</fullName>
        <ecNumber evidence="3">2.1.1.359</ecNumber>
    </recommendedName>
    <alternativeName>
        <fullName evidence="13">SET domain-containing protein 2</fullName>
    </alternativeName>
</protein>
<comment type="subcellular location">
    <subcellularLocation>
        <location evidence="2">Chromosome</location>
    </subcellularLocation>
    <subcellularLocation>
        <location evidence="1">Nucleus</location>
    </subcellularLocation>
</comment>
<sequence>MTSRSPSPVVVKKFDTLEDKTQEALTTFVNLEECSYALKRLGSAKNNEFMECDCFEDFSEGFNHACDENSDCINRLTLIECVNGLCGSCGDDCQNQRFQKKEYADIAVFQTKLKGYGVRAESDIEENQFIYEYKGEVIAEEEFRERLVKYDERNYKHFYFMMLQNGEFIDATMKGSLARFCNHSCNPNAYVNKWVVAGKLRMGIFAKRKIFRGEEITFDYNVDRYGATAQKCYCEEPNCIGFLGGKTQTDAASLLPQNIADALAVSSSAEKKWIKMKKSQGLKIEKAQGNNFNIEFVESLHPSGCENPQDVTKVMSVLLQADDRLIAQKLFNRLYEIEDESLHHQVIKLHGYTCLAKLLQIFEDDLEMGQKIVTFLLKLPKTTKNGITASQIDQQVSHLKEKQKALAEDCEELLAKWAEFETYKRIDKKDIREASNRMVDLRRIRLPPGWEIVHENGKPMYYNAQQKTKLHNPPTGSSKTFNTKPYSAKDTTPRRNGTNGTKRPRLDNEEYEKNRQKRLEKEMEAIEQAKKEELRALKDKMELENQKRNDLVRIIEEANKQRELEKEALIKEEKEREERKLKKKKLSQTNHLEHKWNKFFASFVPNLLRKYEHENDLSHDHAKLCARDIVKILTAKELKKDVSKPPPKEPTKEKRIKVKQFTQSYMDKFLQKRNKDLRNNKQ</sequence>
<feature type="compositionally biased region" description="Polar residues" evidence="15">
    <location>
        <begin position="474"/>
        <end position="485"/>
    </location>
</feature>
<keyword evidence="10" id="KW-0805">Transcription regulation</keyword>
<dbReference type="GO" id="GO:0140955">
    <property type="term" value="F:histone H3K36 trimethyltransferase activity"/>
    <property type="evidence" value="ECO:0007669"/>
    <property type="project" value="UniProtKB-EC"/>
</dbReference>
<evidence type="ECO:0000259" key="18">
    <source>
        <dbReference type="PROSITE" id="PS51215"/>
    </source>
</evidence>
<feature type="region of interest" description="Disordered" evidence="15">
    <location>
        <begin position="468"/>
        <end position="513"/>
    </location>
</feature>
<dbReference type="SUPFAM" id="SSF82199">
    <property type="entry name" value="SET domain"/>
    <property type="match status" value="1"/>
</dbReference>
<accession>A0A7H9HKR9</accession>
<dbReference type="InterPro" id="IPR038190">
    <property type="entry name" value="SRI_sf"/>
</dbReference>
<evidence type="ECO:0000259" key="17">
    <source>
        <dbReference type="PROSITE" id="PS50868"/>
    </source>
</evidence>
<dbReference type="InterPro" id="IPR003616">
    <property type="entry name" value="Post-SET_dom"/>
</dbReference>
<dbReference type="Proteomes" id="UP000510647">
    <property type="component" value="Chromosome 1"/>
</dbReference>
<evidence type="ECO:0000256" key="8">
    <source>
        <dbReference type="ARBA" id="ARBA00022679"/>
    </source>
</evidence>
<evidence type="ECO:0000256" key="4">
    <source>
        <dbReference type="ARBA" id="ARBA00018028"/>
    </source>
</evidence>
<dbReference type="InterPro" id="IPR013257">
    <property type="entry name" value="SRI"/>
</dbReference>
<dbReference type="OrthoDB" id="422362at2759"/>
<dbReference type="CDD" id="cd19172">
    <property type="entry name" value="SET_SETD2"/>
    <property type="match status" value="1"/>
</dbReference>
<dbReference type="Gene3D" id="2.170.270.10">
    <property type="entry name" value="SET domain"/>
    <property type="match status" value="1"/>
</dbReference>
<dbReference type="SMART" id="SM00317">
    <property type="entry name" value="SET"/>
    <property type="match status" value="1"/>
</dbReference>
<evidence type="ECO:0000256" key="1">
    <source>
        <dbReference type="ARBA" id="ARBA00004123"/>
    </source>
</evidence>
<keyword evidence="12" id="KW-0539">Nucleus</keyword>
<dbReference type="PROSITE" id="PS51568">
    <property type="entry name" value="SAM_MT43_SET2_1"/>
    <property type="match status" value="1"/>
</dbReference>
<evidence type="ECO:0000256" key="10">
    <source>
        <dbReference type="ARBA" id="ARBA00023015"/>
    </source>
</evidence>